<dbReference type="InterPro" id="IPR022764">
    <property type="entry name" value="Peptidase_S54_rhomboid_dom"/>
</dbReference>
<feature type="transmembrane region" description="Helical" evidence="7">
    <location>
        <begin position="56"/>
        <end position="75"/>
    </location>
</feature>
<reference evidence="9 10" key="1">
    <citation type="submission" date="2020-07" db="EMBL/GenBank/DDBJ databases">
        <title>Whole genome sequence of Sphingobium yanoikuyae A3.</title>
        <authorList>
            <person name="Han S.-S."/>
        </authorList>
    </citation>
    <scope>NUCLEOTIDE SEQUENCE [LARGE SCALE GENOMIC DNA]</scope>
    <source>
        <strain evidence="9 10">A3</strain>
    </source>
</reference>
<protein>
    <submittedName>
        <fullName evidence="9">Rhomboid family intramembrane serine protease</fullName>
    </submittedName>
</protein>
<dbReference type="EMBL" id="CP060122">
    <property type="protein sequence ID" value="QNG48861.1"/>
    <property type="molecule type" value="Genomic_DNA"/>
</dbReference>
<dbReference type="GO" id="GO:0004252">
    <property type="term" value="F:serine-type endopeptidase activity"/>
    <property type="evidence" value="ECO:0007669"/>
    <property type="project" value="InterPro"/>
</dbReference>
<evidence type="ECO:0000256" key="2">
    <source>
        <dbReference type="ARBA" id="ARBA00009045"/>
    </source>
</evidence>
<keyword evidence="3 7" id="KW-0812">Transmembrane</keyword>
<dbReference type="Gene3D" id="1.20.1540.10">
    <property type="entry name" value="Rhomboid-like"/>
    <property type="match status" value="1"/>
</dbReference>
<dbReference type="InterPro" id="IPR035952">
    <property type="entry name" value="Rhomboid-like_sf"/>
</dbReference>
<organism evidence="9 10">
    <name type="scientific">Sphingobium yanoikuyae</name>
    <name type="common">Sphingomonas yanoikuyae</name>
    <dbReference type="NCBI Taxonomy" id="13690"/>
    <lineage>
        <taxon>Bacteria</taxon>
        <taxon>Pseudomonadati</taxon>
        <taxon>Pseudomonadota</taxon>
        <taxon>Alphaproteobacteria</taxon>
        <taxon>Sphingomonadales</taxon>
        <taxon>Sphingomonadaceae</taxon>
        <taxon>Sphingobium</taxon>
    </lineage>
</organism>
<dbReference type="SUPFAM" id="SSF144091">
    <property type="entry name" value="Rhomboid-like"/>
    <property type="match status" value="1"/>
</dbReference>
<feature type="transmembrane region" description="Helical" evidence="7">
    <location>
        <begin position="184"/>
        <end position="202"/>
    </location>
</feature>
<dbReference type="AlphaFoldDB" id="A0A9X7UEH6"/>
<feature type="transmembrane region" description="Helical" evidence="7">
    <location>
        <begin position="227"/>
        <end position="254"/>
    </location>
</feature>
<feature type="transmembrane region" description="Helical" evidence="7">
    <location>
        <begin position="329"/>
        <end position="350"/>
    </location>
</feature>
<feature type="transmembrane region" description="Helical" evidence="7">
    <location>
        <begin position="29"/>
        <end position="50"/>
    </location>
</feature>
<accession>A0A9X7UEH6</accession>
<comment type="similarity">
    <text evidence="2">Belongs to the peptidase S54 family.</text>
</comment>
<keyword evidence="5 7" id="KW-1133">Transmembrane helix</keyword>
<dbReference type="InterPro" id="IPR050925">
    <property type="entry name" value="Rhomboid_protease_S54"/>
</dbReference>
<dbReference type="Proteomes" id="UP000515377">
    <property type="component" value="Chromosome"/>
</dbReference>
<evidence type="ECO:0000313" key="10">
    <source>
        <dbReference type="Proteomes" id="UP000515377"/>
    </source>
</evidence>
<comment type="subcellular location">
    <subcellularLocation>
        <location evidence="1">Membrane</location>
        <topology evidence="1">Multi-pass membrane protein</topology>
    </subcellularLocation>
</comment>
<keyword evidence="6 7" id="KW-0472">Membrane</keyword>
<dbReference type="GO" id="GO:0006508">
    <property type="term" value="P:proteolysis"/>
    <property type="evidence" value="ECO:0007669"/>
    <property type="project" value="UniProtKB-KW"/>
</dbReference>
<evidence type="ECO:0000256" key="1">
    <source>
        <dbReference type="ARBA" id="ARBA00004141"/>
    </source>
</evidence>
<feature type="domain" description="Peptidase S54 rhomboid" evidence="8">
    <location>
        <begin position="224"/>
        <end position="377"/>
    </location>
</feature>
<name>A0A9X7UEH6_SPHYA</name>
<dbReference type="PANTHER" id="PTHR43731">
    <property type="entry name" value="RHOMBOID PROTEASE"/>
    <property type="match status" value="1"/>
</dbReference>
<dbReference type="PANTHER" id="PTHR43731:SF14">
    <property type="entry name" value="PRESENILIN-ASSOCIATED RHOMBOID-LIKE PROTEIN, MITOCHONDRIAL"/>
    <property type="match status" value="1"/>
</dbReference>
<proteinExistence type="inferred from homology"/>
<gene>
    <name evidence="9" type="ORF">H3V42_03695</name>
</gene>
<evidence type="ECO:0000256" key="3">
    <source>
        <dbReference type="ARBA" id="ARBA00022692"/>
    </source>
</evidence>
<dbReference type="Pfam" id="PF01694">
    <property type="entry name" value="Rhomboid"/>
    <property type="match status" value="1"/>
</dbReference>
<feature type="transmembrane region" description="Helical" evidence="7">
    <location>
        <begin position="291"/>
        <end position="309"/>
    </location>
</feature>
<evidence type="ECO:0000256" key="5">
    <source>
        <dbReference type="ARBA" id="ARBA00022989"/>
    </source>
</evidence>
<sequence>MLPGHIVNMAAQDNELSIRSRYGLLRDLVPIYSLYQLLPNLIAVGLFLWLNDRLGHFPPILILLLMLGWVFQFVLRPSLMIVSTDQAAWLEAVLEAQGFFAKSETDARWRIVGKEWWQLWPHQFIEFVPGDTVTVIAPREVMEALRGSLELVEEHGELRFASDAQPFAFELPEPEPELSWQMKVPAVLLGAGCVVSMVWTTFTGGPEGLLRWGLSAKALSEGRFETIFLHMFAHGSAMHLMMNMTALAAIGPTLTSRLGLVPINGLRFGLLFFLSALAGATTFLALHPFGAVPMVGASGGLYGLIGLMIRTSSDGGGVLAVRSKRVQRICLDLIKQNAFLFLMLAFMAWASGTAGGLAWEAHLGGFLFGLCIGPKLLPRAGATTPDGTLPPETFVPAK</sequence>
<dbReference type="GO" id="GO:0016020">
    <property type="term" value="C:membrane"/>
    <property type="evidence" value="ECO:0007669"/>
    <property type="project" value="UniProtKB-SubCell"/>
</dbReference>
<evidence type="ECO:0000256" key="4">
    <source>
        <dbReference type="ARBA" id="ARBA00022801"/>
    </source>
</evidence>
<evidence type="ECO:0000256" key="7">
    <source>
        <dbReference type="SAM" id="Phobius"/>
    </source>
</evidence>
<keyword evidence="4" id="KW-0378">Hydrolase</keyword>
<evidence type="ECO:0000256" key="6">
    <source>
        <dbReference type="ARBA" id="ARBA00023136"/>
    </source>
</evidence>
<evidence type="ECO:0000313" key="9">
    <source>
        <dbReference type="EMBL" id="QNG48861.1"/>
    </source>
</evidence>
<keyword evidence="9" id="KW-0645">Protease</keyword>
<feature type="transmembrane region" description="Helical" evidence="7">
    <location>
        <begin position="266"/>
        <end position="285"/>
    </location>
</feature>
<evidence type="ECO:0000259" key="8">
    <source>
        <dbReference type="Pfam" id="PF01694"/>
    </source>
</evidence>